<comment type="caution">
    <text evidence="3">The sequence shown here is derived from an EMBL/GenBank/DDBJ whole genome shotgun (WGS) entry which is preliminary data.</text>
</comment>
<evidence type="ECO:0000313" key="4">
    <source>
        <dbReference type="Proteomes" id="UP000028534"/>
    </source>
</evidence>
<dbReference type="EMBL" id="JGVR01000005">
    <property type="protein sequence ID" value="KEZ20044.1"/>
    <property type="molecule type" value="Genomic_DNA"/>
</dbReference>
<reference evidence="3 4" key="1">
    <citation type="submission" date="2014-03" db="EMBL/GenBank/DDBJ databases">
        <title>Genome sequence of Sphingobium yanoikuyae B1.</title>
        <authorList>
            <person name="Gan H.M."/>
            <person name="Gan H.Y."/>
            <person name="Savka M.A."/>
        </authorList>
    </citation>
    <scope>NUCLEOTIDE SEQUENCE [LARGE SCALE GENOMIC DNA]</scope>
    <source>
        <strain evidence="3 4">B1</strain>
    </source>
</reference>
<name>A0A084EQ02_SPHYA</name>
<dbReference type="RefSeq" id="WP_037517931.1">
    <property type="nucleotide sequence ID" value="NZ_JGVR01000005.1"/>
</dbReference>
<dbReference type="InterPro" id="IPR051803">
    <property type="entry name" value="TA_system_RelE-like_toxin"/>
</dbReference>
<protein>
    <submittedName>
        <fullName evidence="3">Plasmid stabilization system protein</fullName>
    </submittedName>
</protein>
<accession>A0A084EQ02</accession>
<sequence>MKVELSAEAESDLVAIADHIARDNPPRALTFLRELRDKCLGLASFPEAFPLIERYADLGIRRRVHGRYLIFYRVEPDRAIVLHIRHGASDYLPLLDPD</sequence>
<dbReference type="Pfam" id="PF05016">
    <property type="entry name" value="ParE_toxin"/>
    <property type="match status" value="1"/>
</dbReference>
<dbReference type="eggNOG" id="COG3668">
    <property type="taxonomic scope" value="Bacteria"/>
</dbReference>
<dbReference type="AlphaFoldDB" id="A0A084EQ02"/>
<dbReference type="InterPro" id="IPR007712">
    <property type="entry name" value="RelE/ParE_toxin"/>
</dbReference>
<dbReference type="InterPro" id="IPR035093">
    <property type="entry name" value="RelE/ParE_toxin_dom_sf"/>
</dbReference>
<comment type="similarity">
    <text evidence="1">Belongs to the RelE toxin family.</text>
</comment>
<organism evidence="3 4">
    <name type="scientific">Sphingobium yanoikuyae</name>
    <name type="common">Sphingomonas yanoikuyae</name>
    <dbReference type="NCBI Taxonomy" id="13690"/>
    <lineage>
        <taxon>Bacteria</taxon>
        <taxon>Pseudomonadati</taxon>
        <taxon>Pseudomonadota</taxon>
        <taxon>Alphaproteobacteria</taxon>
        <taxon>Sphingomonadales</taxon>
        <taxon>Sphingomonadaceae</taxon>
        <taxon>Sphingobium</taxon>
    </lineage>
</organism>
<dbReference type="PATRIC" id="fig|13690.10.peg.1288"/>
<evidence type="ECO:0000256" key="1">
    <source>
        <dbReference type="ARBA" id="ARBA00006226"/>
    </source>
</evidence>
<dbReference type="PANTHER" id="PTHR33755:SF6">
    <property type="entry name" value="PLASMID STABILIZATION SYSTEM PROTEIN"/>
    <property type="match status" value="1"/>
</dbReference>
<evidence type="ECO:0000256" key="2">
    <source>
        <dbReference type="ARBA" id="ARBA00022649"/>
    </source>
</evidence>
<proteinExistence type="inferred from homology"/>
<dbReference type="PANTHER" id="PTHR33755">
    <property type="entry name" value="TOXIN PARE1-RELATED"/>
    <property type="match status" value="1"/>
</dbReference>
<dbReference type="Gene3D" id="3.30.2310.20">
    <property type="entry name" value="RelE-like"/>
    <property type="match status" value="1"/>
</dbReference>
<dbReference type="Proteomes" id="UP000028534">
    <property type="component" value="Unassembled WGS sequence"/>
</dbReference>
<gene>
    <name evidence="3" type="ORF">CP98_01248</name>
</gene>
<evidence type="ECO:0000313" key="3">
    <source>
        <dbReference type="EMBL" id="KEZ20044.1"/>
    </source>
</evidence>
<keyword evidence="2" id="KW-1277">Toxin-antitoxin system</keyword>